<dbReference type="Pfam" id="PF00847">
    <property type="entry name" value="AP2"/>
    <property type="match status" value="1"/>
</dbReference>
<dbReference type="InterPro" id="IPR001471">
    <property type="entry name" value="AP2/ERF_dom"/>
</dbReference>
<dbReference type="PANTHER" id="PTHR31677:SF234">
    <property type="entry name" value="ETHYLENE-RESPONSIVE TRANSCRIPTION FACTOR 3"/>
    <property type="match status" value="1"/>
</dbReference>
<dbReference type="Gene3D" id="3.30.730.10">
    <property type="entry name" value="AP2/ERF domain"/>
    <property type="match status" value="1"/>
</dbReference>
<feature type="compositionally biased region" description="Polar residues" evidence="8">
    <location>
        <begin position="110"/>
        <end position="122"/>
    </location>
</feature>
<feature type="domain" description="AP2/ERF" evidence="9">
    <location>
        <begin position="22"/>
        <end position="79"/>
    </location>
</feature>
<comment type="caution">
    <text evidence="10">The sequence shown here is derived from an EMBL/GenBank/DDBJ whole genome shotgun (WGS) entry which is preliminary data.</text>
</comment>
<name>A0AAN7GE50_9MYRT</name>
<dbReference type="FunFam" id="3.30.730.10:FF:000001">
    <property type="entry name" value="Ethylene-responsive transcription factor 2"/>
    <property type="match status" value="1"/>
</dbReference>
<dbReference type="SMART" id="SM00380">
    <property type="entry name" value="AP2"/>
    <property type="match status" value="1"/>
</dbReference>
<dbReference type="PANTHER" id="PTHR31677">
    <property type="entry name" value="AP2 DOMAIN CLASS TRANSCRIPTION FACTOR"/>
    <property type="match status" value="1"/>
</dbReference>
<keyword evidence="6" id="KW-0539">Nucleus</keyword>
<evidence type="ECO:0000256" key="2">
    <source>
        <dbReference type="ARBA" id="ARBA00022745"/>
    </source>
</evidence>
<evidence type="ECO:0000313" key="11">
    <source>
        <dbReference type="Proteomes" id="UP001345219"/>
    </source>
</evidence>
<feature type="region of interest" description="Disordered" evidence="8">
    <location>
        <begin position="110"/>
        <end position="152"/>
    </location>
</feature>
<evidence type="ECO:0000256" key="8">
    <source>
        <dbReference type="SAM" id="MobiDB-lite"/>
    </source>
</evidence>
<dbReference type="PRINTS" id="PR00367">
    <property type="entry name" value="ETHRSPELEMNT"/>
</dbReference>
<comment type="subcellular location">
    <subcellularLocation>
        <location evidence="1">Nucleus</location>
    </subcellularLocation>
</comment>
<feature type="compositionally biased region" description="Pro residues" evidence="8">
    <location>
        <begin position="134"/>
        <end position="147"/>
    </location>
</feature>
<dbReference type="EMBL" id="JAXIOK010000022">
    <property type="protein sequence ID" value="KAK4744095.1"/>
    <property type="molecule type" value="Genomic_DNA"/>
</dbReference>
<evidence type="ECO:0000256" key="4">
    <source>
        <dbReference type="ARBA" id="ARBA00023125"/>
    </source>
</evidence>
<evidence type="ECO:0000256" key="7">
    <source>
        <dbReference type="ARBA" id="ARBA00024343"/>
    </source>
</evidence>
<evidence type="ECO:0000256" key="5">
    <source>
        <dbReference type="ARBA" id="ARBA00023163"/>
    </source>
</evidence>
<dbReference type="GO" id="GO:0003700">
    <property type="term" value="F:DNA-binding transcription factor activity"/>
    <property type="evidence" value="ECO:0007669"/>
    <property type="project" value="InterPro"/>
</dbReference>
<keyword evidence="4" id="KW-0238">DNA-binding</keyword>
<dbReference type="GO" id="GO:0003677">
    <property type="term" value="F:DNA binding"/>
    <property type="evidence" value="ECO:0007669"/>
    <property type="project" value="UniProtKB-KW"/>
</dbReference>
<dbReference type="InterPro" id="IPR036955">
    <property type="entry name" value="AP2/ERF_dom_sf"/>
</dbReference>
<keyword evidence="2" id="KW-0936">Ethylene signaling pathway</keyword>
<sequence>MKRVGGAGADAAPVLDGDSLIRYRGVRRRPWGKFTAEIRDPQKKARVWLGTFNSAEEAARAYDAAAVRFRGPKTKTNFPVSPSGAPTFYNQLPISFGSGLDQHPIIYSQRPTSSGMSSTVESFSGPRPAALATQPPPRRQPRTPPVSPDDCRSDCDSSASVVFDNCADVDVSSLSSFKRPRPLLPFDLNFPPLDDLNGEDLRCTILCL</sequence>
<dbReference type="SUPFAM" id="SSF54171">
    <property type="entry name" value="DNA-binding domain"/>
    <property type="match status" value="1"/>
</dbReference>
<evidence type="ECO:0000313" key="10">
    <source>
        <dbReference type="EMBL" id="KAK4744095.1"/>
    </source>
</evidence>
<dbReference type="GO" id="GO:0005634">
    <property type="term" value="C:nucleus"/>
    <property type="evidence" value="ECO:0007669"/>
    <property type="project" value="UniProtKB-SubCell"/>
</dbReference>
<protein>
    <recommendedName>
        <fullName evidence="9">AP2/ERF domain-containing protein</fullName>
    </recommendedName>
</protein>
<dbReference type="PROSITE" id="PS51032">
    <property type="entry name" value="AP2_ERF"/>
    <property type="match status" value="1"/>
</dbReference>
<evidence type="ECO:0000259" key="9">
    <source>
        <dbReference type="PROSITE" id="PS51032"/>
    </source>
</evidence>
<evidence type="ECO:0000256" key="1">
    <source>
        <dbReference type="ARBA" id="ARBA00004123"/>
    </source>
</evidence>
<reference evidence="10 11" key="1">
    <citation type="journal article" date="2023" name="Hortic Res">
        <title>Pangenome of water caltrop reveals structural variations and asymmetric subgenome divergence after allopolyploidization.</title>
        <authorList>
            <person name="Zhang X."/>
            <person name="Chen Y."/>
            <person name="Wang L."/>
            <person name="Yuan Y."/>
            <person name="Fang M."/>
            <person name="Shi L."/>
            <person name="Lu R."/>
            <person name="Comes H.P."/>
            <person name="Ma Y."/>
            <person name="Chen Y."/>
            <person name="Huang G."/>
            <person name="Zhou Y."/>
            <person name="Zheng Z."/>
            <person name="Qiu Y."/>
        </authorList>
    </citation>
    <scope>NUCLEOTIDE SEQUENCE [LARGE SCALE GENOMIC DNA]</scope>
    <source>
        <tissue evidence="10">Roots</tissue>
    </source>
</reference>
<comment type="similarity">
    <text evidence="7">Belongs to the AP2/ERF transcription factor family. ERF subfamily.</text>
</comment>
<dbReference type="CDD" id="cd00018">
    <property type="entry name" value="AP2"/>
    <property type="match status" value="1"/>
</dbReference>
<keyword evidence="11" id="KW-1185">Reference proteome</keyword>
<keyword evidence="5" id="KW-0804">Transcription</keyword>
<organism evidence="10 11">
    <name type="scientific">Trapa incisa</name>
    <dbReference type="NCBI Taxonomy" id="236973"/>
    <lineage>
        <taxon>Eukaryota</taxon>
        <taxon>Viridiplantae</taxon>
        <taxon>Streptophyta</taxon>
        <taxon>Embryophyta</taxon>
        <taxon>Tracheophyta</taxon>
        <taxon>Spermatophyta</taxon>
        <taxon>Magnoliopsida</taxon>
        <taxon>eudicotyledons</taxon>
        <taxon>Gunneridae</taxon>
        <taxon>Pentapetalae</taxon>
        <taxon>rosids</taxon>
        <taxon>malvids</taxon>
        <taxon>Myrtales</taxon>
        <taxon>Lythraceae</taxon>
        <taxon>Trapa</taxon>
    </lineage>
</organism>
<dbReference type="InterPro" id="IPR016177">
    <property type="entry name" value="DNA-bd_dom_sf"/>
</dbReference>
<evidence type="ECO:0000256" key="6">
    <source>
        <dbReference type="ARBA" id="ARBA00023242"/>
    </source>
</evidence>
<accession>A0AAN7GE50</accession>
<proteinExistence type="inferred from homology"/>
<dbReference type="Proteomes" id="UP001345219">
    <property type="component" value="Chromosome 9"/>
</dbReference>
<keyword evidence="3" id="KW-0805">Transcription regulation</keyword>
<gene>
    <name evidence="10" type="ORF">SAY87_010407</name>
</gene>
<dbReference type="GO" id="GO:0009873">
    <property type="term" value="P:ethylene-activated signaling pathway"/>
    <property type="evidence" value="ECO:0007669"/>
    <property type="project" value="UniProtKB-KW"/>
</dbReference>
<dbReference type="AlphaFoldDB" id="A0AAN7GE50"/>
<evidence type="ECO:0000256" key="3">
    <source>
        <dbReference type="ARBA" id="ARBA00023015"/>
    </source>
</evidence>